<comment type="similarity">
    <text evidence="1 8">Belongs to the TRAFAC class translation factor GTPase superfamily. Classic translation factor GTPase family. EF-G/EF-2 subfamily.</text>
</comment>
<sequence>MAGREYPLERTRNIGIMAHIDAGKTTLTERILYYTGVNHKIGDTHDGTATMDWMAQEQERGITITSAATTCHWTLEENGKKKAGAPEYRINIIDTPGHVDFTVEVERSLRVLDGAVGVFDAQNGVEPQSENVWRQADKYNVPRMAFMNKMDKLGADFFGSCDQLISKLGKNPVLIQIPIGKEDYFQGIVDLFEMQAYIFNGDKGDDIQVGEIPDDLKDQAQEYHDKMVEQIVEFDDDLMEKYLEGEEPTVEQLKKTLRKATIAGDAIPCLCGTAYKNKGVQKLLDAVLEYMPAPTDIPDINGVDEDGNEVSVKSSDDEPFSALAFKIMTDPFVGKLAFFRVYSGTLNAGSYVLNATKNKKERVGRILQMHANNRKEIDKVYSGDIAAAVGLKFTATGDTICDEQHPVILESMEFPEPVIELAIEPKTKNDQGKMGEALAKLAEEDPTFRAHTDKETGQTIIAGMGELHLDIIVDRLLREFHVEANVGAPQVAYKECFTKAVDVDSKYAKQSGGRGQYGHCKVRFEPTDPNGEKTFEFVSEVVGGSIPKEYIPAVGEGIEEASQAGILAGFPVLGIKATVYDGSYHEVDSSEMAFHIAGSMAFKDAMAKAAPALLEPIMKVEITMPEEYMGDVIGDVNSRRGRVEGMEDVGGGKMVKAYVPLSEMFGYATDLRSKTQGRGNYSMFFDKYEQAPKSVQDKVISAHAK</sequence>
<dbReference type="NCBIfam" id="NF009381">
    <property type="entry name" value="PRK12740.1-5"/>
    <property type="match status" value="1"/>
</dbReference>
<dbReference type="PANTHER" id="PTHR43261:SF1">
    <property type="entry name" value="RIBOSOME-RELEASING FACTOR 2, MITOCHONDRIAL"/>
    <property type="match status" value="1"/>
</dbReference>
<dbReference type="Gene3D" id="3.30.70.240">
    <property type="match status" value="1"/>
</dbReference>
<dbReference type="SUPFAM" id="SSF54211">
    <property type="entry name" value="Ribosomal protein S5 domain 2-like"/>
    <property type="match status" value="1"/>
</dbReference>
<dbReference type="HAMAP" id="MF_00054_B">
    <property type="entry name" value="EF_G_EF_2_B"/>
    <property type="match status" value="1"/>
</dbReference>
<keyword evidence="4 8" id="KW-0547">Nucleotide-binding</keyword>
<dbReference type="SMART" id="SM00838">
    <property type="entry name" value="EFG_C"/>
    <property type="match status" value="1"/>
</dbReference>
<keyword evidence="6 8" id="KW-0648">Protein biosynthesis</keyword>
<dbReference type="Pfam" id="PF03764">
    <property type="entry name" value="EFG_IV"/>
    <property type="match status" value="1"/>
</dbReference>
<keyword evidence="11" id="KW-1185">Reference proteome</keyword>
<dbReference type="SUPFAM" id="SSF54980">
    <property type="entry name" value="EF-G C-terminal domain-like"/>
    <property type="match status" value="2"/>
</dbReference>
<proteinExistence type="inferred from homology"/>
<dbReference type="InterPro" id="IPR005517">
    <property type="entry name" value="Transl_elong_EFG/EF2_IV"/>
</dbReference>
<dbReference type="GO" id="GO:0005737">
    <property type="term" value="C:cytoplasm"/>
    <property type="evidence" value="ECO:0007669"/>
    <property type="project" value="UniProtKB-SubCell"/>
</dbReference>
<evidence type="ECO:0000256" key="2">
    <source>
        <dbReference type="ARBA" id="ARBA00017872"/>
    </source>
</evidence>
<feature type="binding site" evidence="8">
    <location>
        <begin position="94"/>
        <end position="98"/>
    </location>
    <ligand>
        <name>GTP</name>
        <dbReference type="ChEBI" id="CHEBI:37565"/>
    </ligand>
</feature>
<dbReference type="InterPro" id="IPR014721">
    <property type="entry name" value="Ribsml_uS5_D2-typ_fold_subgr"/>
</dbReference>
<comment type="subcellular location">
    <subcellularLocation>
        <location evidence="8">Cytoplasm</location>
    </subcellularLocation>
</comment>
<evidence type="ECO:0000256" key="7">
    <source>
        <dbReference type="ARBA" id="ARBA00023134"/>
    </source>
</evidence>
<keyword evidence="7 8" id="KW-0342">GTP-binding</keyword>
<dbReference type="GO" id="GO:0003746">
    <property type="term" value="F:translation elongation factor activity"/>
    <property type="evidence" value="ECO:0007669"/>
    <property type="project" value="UniProtKB-UniRule"/>
</dbReference>
<evidence type="ECO:0000256" key="8">
    <source>
        <dbReference type="HAMAP-Rule" id="MF_00054"/>
    </source>
</evidence>
<accession>B7AS39</accession>
<dbReference type="InterPro" id="IPR041095">
    <property type="entry name" value="EFG_II"/>
</dbReference>
<keyword evidence="3 8" id="KW-0963">Cytoplasm</keyword>
<dbReference type="Pfam" id="PF00679">
    <property type="entry name" value="EFG_C"/>
    <property type="match status" value="1"/>
</dbReference>
<dbReference type="PANTHER" id="PTHR43261">
    <property type="entry name" value="TRANSLATION ELONGATION FACTOR G-RELATED"/>
    <property type="match status" value="1"/>
</dbReference>
<evidence type="ECO:0000256" key="1">
    <source>
        <dbReference type="ARBA" id="ARBA00005870"/>
    </source>
</evidence>
<dbReference type="Gene3D" id="2.40.30.10">
    <property type="entry name" value="Translation factors"/>
    <property type="match status" value="1"/>
</dbReference>
<dbReference type="FunFam" id="3.30.230.10:FF:000003">
    <property type="entry name" value="Elongation factor G"/>
    <property type="match status" value="1"/>
</dbReference>
<evidence type="ECO:0000256" key="4">
    <source>
        <dbReference type="ARBA" id="ARBA00022741"/>
    </source>
</evidence>
<reference evidence="10 11" key="2">
    <citation type="submission" date="2008-11" db="EMBL/GenBank/DDBJ databases">
        <authorList>
            <person name="Fulton L."/>
            <person name="Clifton S."/>
            <person name="Fulton B."/>
            <person name="Xu J."/>
            <person name="Minx P."/>
            <person name="Pepin K.H."/>
            <person name="Johnson M."/>
            <person name="Bhonagiri V."/>
            <person name="Nash W.E."/>
            <person name="Mardis E.R."/>
            <person name="Wilson R.K."/>
        </authorList>
    </citation>
    <scope>NUCLEOTIDE SEQUENCE [LARGE SCALE GENOMIC DNA]</scope>
    <source>
        <strain evidence="10 11">ATCC 43243</strain>
    </source>
</reference>
<dbReference type="eggNOG" id="COG0480">
    <property type="taxonomic scope" value="Bacteria"/>
</dbReference>
<dbReference type="InterPro" id="IPR005225">
    <property type="entry name" value="Small_GTP-bd"/>
</dbReference>
<comment type="function">
    <text evidence="8">Catalyzes the GTP-dependent ribosomal translocation step during translation elongation. During this step, the ribosome changes from the pre-translocational (PRE) to the post-translocational (POST) state as the newly formed A-site-bound peptidyl-tRNA and P-site-bound deacylated tRNA move to the P and E sites, respectively. Catalyzes the coordinated movement of the two tRNA molecules, the mRNA and conformational changes in the ribosome.</text>
</comment>
<feature type="binding site" evidence="8">
    <location>
        <begin position="18"/>
        <end position="25"/>
    </location>
    <ligand>
        <name>GTP</name>
        <dbReference type="ChEBI" id="CHEBI:37565"/>
    </ligand>
</feature>
<dbReference type="Gene3D" id="3.30.230.10">
    <property type="match status" value="1"/>
</dbReference>
<dbReference type="SMART" id="SM00889">
    <property type="entry name" value="EFG_IV"/>
    <property type="match status" value="1"/>
</dbReference>
<dbReference type="InterPro" id="IPR053905">
    <property type="entry name" value="EF-G-like_DII"/>
</dbReference>
<dbReference type="FunFam" id="3.30.70.240:FF:000001">
    <property type="entry name" value="Elongation factor G"/>
    <property type="match status" value="1"/>
</dbReference>
<dbReference type="FunFam" id="3.30.70.870:FF:000001">
    <property type="entry name" value="Elongation factor G"/>
    <property type="match status" value="1"/>
</dbReference>
<dbReference type="InterPro" id="IPR035647">
    <property type="entry name" value="EFG_III/V"/>
</dbReference>
<dbReference type="GO" id="GO:0005525">
    <property type="term" value="F:GTP binding"/>
    <property type="evidence" value="ECO:0007669"/>
    <property type="project" value="UniProtKB-UniRule"/>
</dbReference>
<feature type="binding site" evidence="8">
    <location>
        <begin position="148"/>
        <end position="151"/>
    </location>
    <ligand>
        <name>GTP</name>
        <dbReference type="ChEBI" id="CHEBI:37565"/>
    </ligand>
</feature>
<dbReference type="NCBIfam" id="TIGR00231">
    <property type="entry name" value="small_GTP"/>
    <property type="match status" value="1"/>
</dbReference>
<dbReference type="Gene3D" id="3.30.70.870">
    <property type="entry name" value="Elongation Factor G (Translational Gtpase), domain 3"/>
    <property type="match status" value="1"/>
</dbReference>
<protein>
    <recommendedName>
        <fullName evidence="2 8">Elongation factor G</fullName>
        <shortName evidence="8">EF-G</shortName>
    </recommendedName>
</protein>
<evidence type="ECO:0000256" key="5">
    <source>
        <dbReference type="ARBA" id="ARBA00022768"/>
    </source>
</evidence>
<dbReference type="InterPro" id="IPR009000">
    <property type="entry name" value="Transl_B-barrel_sf"/>
</dbReference>
<evidence type="ECO:0000256" key="6">
    <source>
        <dbReference type="ARBA" id="ARBA00022917"/>
    </source>
</evidence>
<dbReference type="CDD" id="cd16262">
    <property type="entry name" value="EFG_III"/>
    <property type="match status" value="1"/>
</dbReference>
<dbReference type="SUPFAM" id="SSF50447">
    <property type="entry name" value="Translation proteins"/>
    <property type="match status" value="1"/>
</dbReference>
<name>B7AS39_9FIRM</name>
<organism evidence="10 11">
    <name type="scientific">[Bacteroides] pectinophilus ATCC 43243</name>
    <dbReference type="NCBI Taxonomy" id="483218"/>
    <lineage>
        <taxon>Bacteria</taxon>
        <taxon>Bacillati</taxon>
        <taxon>Bacillota</taxon>
        <taxon>Clostridia</taxon>
        <taxon>Eubacteriales</taxon>
    </lineage>
</organism>
<dbReference type="FunFam" id="2.40.30.10:FF:000006">
    <property type="entry name" value="Elongation factor G"/>
    <property type="match status" value="1"/>
</dbReference>
<gene>
    <name evidence="8" type="primary">fusA</name>
    <name evidence="10" type="ORF">BACPEC_01894</name>
</gene>
<dbReference type="CDD" id="cd01434">
    <property type="entry name" value="EFG_mtEFG1_IV"/>
    <property type="match status" value="1"/>
</dbReference>
<feature type="domain" description="Tr-type G" evidence="9">
    <location>
        <begin position="9"/>
        <end position="295"/>
    </location>
</feature>
<dbReference type="GO" id="GO:0032790">
    <property type="term" value="P:ribosome disassembly"/>
    <property type="evidence" value="ECO:0007669"/>
    <property type="project" value="TreeGrafter"/>
</dbReference>
<dbReference type="Pfam" id="PF00009">
    <property type="entry name" value="GTP_EFTU"/>
    <property type="match status" value="1"/>
</dbReference>
<dbReference type="SUPFAM" id="SSF52540">
    <property type="entry name" value="P-loop containing nucleoside triphosphate hydrolases"/>
    <property type="match status" value="1"/>
</dbReference>
<reference evidence="10 11" key="1">
    <citation type="submission" date="2008-11" db="EMBL/GenBank/DDBJ databases">
        <title>Draft genome sequence of Bacteroides pectinophilus (ATCC 43243).</title>
        <authorList>
            <person name="Sudarsanam P."/>
            <person name="Ley R."/>
            <person name="Guruge J."/>
            <person name="Turnbaugh P.J."/>
            <person name="Mahowald M."/>
            <person name="Liep D."/>
            <person name="Gordon J."/>
        </authorList>
    </citation>
    <scope>NUCLEOTIDE SEQUENCE [LARGE SCALE GENOMIC DNA]</scope>
    <source>
        <strain evidence="10 11">ATCC 43243</strain>
    </source>
</reference>
<keyword evidence="5 8" id="KW-0251">Elongation factor</keyword>
<dbReference type="FunFam" id="3.40.50.300:FF:000029">
    <property type="entry name" value="Elongation factor G"/>
    <property type="match status" value="1"/>
</dbReference>
<dbReference type="EMBL" id="ABVQ01000036">
    <property type="protein sequence ID" value="EEC57385.1"/>
    <property type="molecule type" value="Genomic_DNA"/>
</dbReference>
<dbReference type="InterPro" id="IPR009022">
    <property type="entry name" value="EFG_III"/>
</dbReference>
<dbReference type="Pfam" id="PF14492">
    <property type="entry name" value="EFG_III"/>
    <property type="match status" value="1"/>
</dbReference>
<dbReference type="STRING" id="483218.BACPEC_01894"/>
<dbReference type="HOGENOM" id="CLU_002794_4_1_9"/>
<dbReference type="InterPro" id="IPR020568">
    <property type="entry name" value="Ribosomal_Su5_D2-typ_SF"/>
</dbReference>
<dbReference type="InterPro" id="IPR004540">
    <property type="entry name" value="Transl_elong_EFG/EF2"/>
</dbReference>
<dbReference type="CDD" id="cd03713">
    <property type="entry name" value="EFG_mtEFG_C"/>
    <property type="match status" value="1"/>
</dbReference>
<dbReference type="AlphaFoldDB" id="B7AS39"/>
<dbReference type="InterPro" id="IPR000795">
    <property type="entry name" value="T_Tr_GTP-bd_dom"/>
</dbReference>
<evidence type="ECO:0000256" key="3">
    <source>
        <dbReference type="ARBA" id="ARBA00022490"/>
    </source>
</evidence>
<dbReference type="PROSITE" id="PS51722">
    <property type="entry name" value="G_TR_2"/>
    <property type="match status" value="1"/>
</dbReference>
<dbReference type="GO" id="GO:0003924">
    <property type="term" value="F:GTPase activity"/>
    <property type="evidence" value="ECO:0007669"/>
    <property type="project" value="InterPro"/>
</dbReference>
<dbReference type="CDD" id="cd01886">
    <property type="entry name" value="EF-G"/>
    <property type="match status" value="1"/>
</dbReference>
<dbReference type="InterPro" id="IPR027417">
    <property type="entry name" value="P-loop_NTPase"/>
</dbReference>
<dbReference type="Proteomes" id="UP000003136">
    <property type="component" value="Unassembled WGS sequence"/>
</dbReference>
<dbReference type="PROSITE" id="PS00301">
    <property type="entry name" value="G_TR_1"/>
    <property type="match status" value="1"/>
</dbReference>
<dbReference type="InterPro" id="IPR031157">
    <property type="entry name" value="G_TR_CS"/>
</dbReference>
<dbReference type="Gene3D" id="3.40.50.300">
    <property type="entry name" value="P-loop containing nucleotide triphosphate hydrolases"/>
    <property type="match status" value="1"/>
</dbReference>
<dbReference type="CDD" id="cd04088">
    <property type="entry name" value="EFG_mtEFG_II"/>
    <property type="match status" value="1"/>
</dbReference>
<evidence type="ECO:0000313" key="10">
    <source>
        <dbReference type="EMBL" id="EEC57385.1"/>
    </source>
</evidence>
<evidence type="ECO:0000259" key="9">
    <source>
        <dbReference type="PROSITE" id="PS51722"/>
    </source>
</evidence>
<dbReference type="InterPro" id="IPR000640">
    <property type="entry name" value="EFG_V-like"/>
</dbReference>
<dbReference type="PRINTS" id="PR00315">
    <property type="entry name" value="ELONGATNFCT"/>
</dbReference>
<dbReference type="InterPro" id="IPR047872">
    <property type="entry name" value="EFG_IV"/>
</dbReference>
<dbReference type="Pfam" id="PF22042">
    <property type="entry name" value="EF-G_D2"/>
    <property type="match status" value="1"/>
</dbReference>
<dbReference type="InterPro" id="IPR035649">
    <property type="entry name" value="EFG_V"/>
</dbReference>
<evidence type="ECO:0000313" key="11">
    <source>
        <dbReference type="Proteomes" id="UP000003136"/>
    </source>
</evidence>
<dbReference type="NCBIfam" id="TIGR00484">
    <property type="entry name" value="EF-G"/>
    <property type="match status" value="1"/>
</dbReference>